<evidence type="ECO:0008006" key="3">
    <source>
        <dbReference type="Google" id="ProtNLM"/>
    </source>
</evidence>
<keyword evidence="2" id="KW-1185">Reference proteome</keyword>
<proteinExistence type="predicted"/>
<gene>
    <name evidence="1" type="ORF">B0A65_02200</name>
</gene>
<accession>A0ABX4BWG3</accession>
<evidence type="ECO:0000313" key="1">
    <source>
        <dbReference type="EMBL" id="OXA81865.1"/>
    </source>
</evidence>
<reference evidence="1 2" key="1">
    <citation type="submission" date="2016-11" db="EMBL/GenBank/DDBJ databases">
        <title>Whole genomes of Flavobacteriaceae.</title>
        <authorList>
            <person name="Stine C."/>
            <person name="Li C."/>
            <person name="Tadesse D."/>
        </authorList>
    </citation>
    <scope>NUCLEOTIDE SEQUENCE [LARGE SCALE GENOMIC DNA]</scope>
    <source>
        <strain evidence="1 2">DSM 15937</strain>
    </source>
</reference>
<comment type="caution">
    <text evidence="1">The sequence shown here is derived from an EMBL/GenBank/DDBJ whole genome shotgun (WGS) entry which is preliminary data.</text>
</comment>
<name>A0ABX4BWG3_FLAFR</name>
<sequence>MMRKGVLLVTIVFIFFGCKKEEVNEFPFDSFILSGSGLRQDNSIKFTKSDTVYFQKRFPEPKENFYAVLNKHQKTRLEKFFKSLNFNQFSTYYQQENIADGGSLQFEILNNNKKKLIFIYGGTAPDKLYDCDHFLREFQKELTFIKTIKPIYFGDQAPIFDRPPLPPSLKNK</sequence>
<organism evidence="1 2">
    <name type="scientific">Flavobacterium frigidimaris</name>
    <dbReference type="NCBI Taxonomy" id="262320"/>
    <lineage>
        <taxon>Bacteria</taxon>
        <taxon>Pseudomonadati</taxon>
        <taxon>Bacteroidota</taxon>
        <taxon>Flavobacteriia</taxon>
        <taxon>Flavobacteriales</taxon>
        <taxon>Flavobacteriaceae</taxon>
        <taxon>Flavobacterium</taxon>
    </lineage>
</organism>
<evidence type="ECO:0000313" key="2">
    <source>
        <dbReference type="Proteomes" id="UP000198382"/>
    </source>
</evidence>
<dbReference type="EMBL" id="MUGV01000005">
    <property type="protein sequence ID" value="OXA81865.1"/>
    <property type="molecule type" value="Genomic_DNA"/>
</dbReference>
<dbReference type="Proteomes" id="UP000198382">
    <property type="component" value="Unassembled WGS sequence"/>
</dbReference>
<dbReference type="PROSITE" id="PS51257">
    <property type="entry name" value="PROKAR_LIPOPROTEIN"/>
    <property type="match status" value="1"/>
</dbReference>
<protein>
    <recommendedName>
        <fullName evidence="3">Lipoprotein</fullName>
    </recommendedName>
</protein>